<evidence type="ECO:0000313" key="2">
    <source>
        <dbReference type="Proteomes" id="UP000789920"/>
    </source>
</evidence>
<feature type="non-terminal residue" evidence="1">
    <location>
        <position position="1"/>
    </location>
</feature>
<name>A0ACA9L7X1_9GLOM</name>
<sequence>CMEEEDYFLGTNCLVHYTPPPSYQTFQSASLFPLPSRKISSRW</sequence>
<dbReference type="Proteomes" id="UP000789920">
    <property type="component" value="Unassembled WGS sequence"/>
</dbReference>
<comment type="caution">
    <text evidence="1">The sequence shown here is derived from an EMBL/GenBank/DDBJ whole genome shotgun (WGS) entry which is preliminary data.</text>
</comment>
<dbReference type="EMBL" id="CAJVQC010002479">
    <property type="protein sequence ID" value="CAG8512095.1"/>
    <property type="molecule type" value="Genomic_DNA"/>
</dbReference>
<keyword evidence="2" id="KW-1185">Reference proteome</keyword>
<protein>
    <submittedName>
        <fullName evidence="1">10267_t:CDS:1</fullName>
    </submittedName>
</protein>
<organism evidence="1 2">
    <name type="scientific">Racocetra persica</name>
    <dbReference type="NCBI Taxonomy" id="160502"/>
    <lineage>
        <taxon>Eukaryota</taxon>
        <taxon>Fungi</taxon>
        <taxon>Fungi incertae sedis</taxon>
        <taxon>Mucoromycota</taxon>
        <taxon>Glomeromycotina</taxon>
        <taxon>Glomeromycetes</taxon>
        <taxon>Diversisporales</taxon>
        <taxon>Gigasporaceae</taxon>
        <taxon>Racocetra</taxon>
    </lineage>
</organism>
<accession>A0ACA9L7X1</accession>
<proteinExistence type="predicted"/>
<reference evidence="1" key="1">
    <citation type="submission" date="2021-06" db="EMBL/GenBank/DDBJ databases">
        <authorList>
            <person name="Kallberg Y."/>
            <person name="Tangrot J."/>
            <person name="Rosling A."/>
        </authorList>
    </citation>
    <scope>NUCLEOTIDE SEQUENCE</scope>
    <source>
        <strain evidence="1">MA461A</strain>
    </source>
</reference>
<evidence type="ECO:0000313" key="1">
    <source>
        <dbReference type="EMBL" id="CAG8512095.1"/>
    </source>
</evidence>
<gene>
    <name evidence="1" type="ORF">RPERSI_LOCUS2305</name>
</gene>